<reference evidence="1" key="1">
    <citation type="journal article" date="2010" name="Science">
        <title>Plasticity of animal genome architecture unmasked by rapid evolution of a pelagic tunicate.</title>
        <authorList>
            <person name="Denoeud F."/>
            <person name="Henriet S."/>
            <person name="Mungpakdee S."/>
            <person name="Aury J.M."/>
            <person name="Da Silva C."/>
            <person name="Brinkmann H."/>
            <person name="Mikhaleva J."/>
            <person name="Olsen L.C."/>
            <person name="Jubin C."/>
            <person name="Canestro C."/>
            <person name="Bouquet J.M."/>
            <person name="Danks G."/>
            <person name="Poulain J."/>
            <person name="Campsteijn C."/>
            <person name="Adamski M."/>
            <person name="Cross I."/>
            <person name="Yadetie F."/>
            <person name="Muffato M."/>
            <person name="Louis A."/>
            <person name="Butcher S."/>
            <person name="Tsagkogeorga G."/>
            <person name="Konrad A."/>
            <person name="Singh S."/>
            <person name="Jensen M.F."/>
            <person name="Cong E.H."/>
            <person name="Eikeseth-Otteraa H."/>
            <person name="Noel B."/>
            <person name="Anthouard V."/>
            <person name="Porcel B.M."/>
            <person name="Kachouri-Lafond R."/>
            <person name="Nishino A."/>
            <person name="Ugolini M."/>
            <person name="Chourrout P."/>
            <person name="Nishida H."/>
            <person name="Aasland R."/>
            <person name="Huzurbazar S."/>
            <person name="Westhof E."/>
            <person name="Delsuc F."/>
            <person name="Lehrach H."/>
            <person name="Reinhardt R."/>
            <person name="Weissenbach J."/>
            <person name="Roy S.W."/>
            <person name="Artiguenave F."/>
            <person name="Postlethwait J.H."/>
            <person name="Manak J.R."/>
            <person name="Thompson E.M."/>
            <person name="Jaillon O."/>
            <person name="Du Pasquier L."/>
            <person name="Boudinot P."/>
            <person name="Liberles D.A."/>
            <person name="Volff J.N."/>
            <person name="Philippe H."/>
            <person name="Lenhard B."/>
            <person name="Roest Crollius H."/>
            <person name="Wincker P."/>
            <person name="Chourrout D."/>
        </authorList>
    </citation>
    <scope>NUCLEOTIDE SEQUENCE [LARGE SCALE GENOMIC DNA]</scope>
</reference>
<dbReference type="PANTHER" id="PTHR16220">
    <property type="entry name" value="WD REPEAT PROTEIN 8-RELATED"/>
    <property type="match status" value="1"/>
</dbReference>
<dbReference type="GO" id="GO:1990811">
    <property type="term" value="C:MWP complex"/>
    <property type="evidence" value="ECO:0007669"/>
    <property type="project" value="TreeGrafter"/>
</dbReference>
<dbReference type="EMBL" id="FN653025">
    <property type="protein sequence ID" value="CBY18286.1"/>
    <property type="molecule type" value="Genomic_DNA"/>
</dbReference>
<dbReference type="InterPro" id="IPR015943">
    <property type="entry name" value="WD40/YVTN_repeat-like_dom_sf"/>
</dbReference>
<evidence type="ECO:0000313" key="1">
    <source>
        <dbReference type="EMBL" id="CBY18286.1"/>
    </source>
</evidence>
<dbReference type="OrthoDB" id="308690at2759"/>
<dbReference type="InterPro" id="IPR052778">
    <property type="entry name" value="Centrosome-WD_assoc"/>
</dbReference>
<organism evidence="1">
    <name type="scientific">Oikopleura dioica</name>
    <name type="common">Tunicate</name>
    <dbReference type="NCBI Taxonomy" id="34765"/>
    <lineage>
        <taxon>Eukaryota</taxon>
        <taxon>Metazoa</taxon>
        <taxon>Chordata</taxon>
        <taxon>Tunicata</taxon>
        <taxon>Appendicularia</taxon>
        <taxon>Copelata</taxon>
        <taxon>Oikopleuridae</taxon>
        <taxon>Oikopleura</taxon>
    </lineage>
</organism>
<dbReference type="Gene3D" id="2.130.10.10">
    <property type="entry name" value="YVTN repeat-like/Quinoprotein amine dehydrogenase"/>
    <property type="match status" value="2"/>
</dbReference>
<sequence length="378" mass="41988">MKRIEFSEPISVSGTNAKFSPLGKYLAFVYANKICVLKSDSLQTLTILTTIDQVKHFEWSPDSQLILAVMPGRNKLQAFDITDNKWTCSIDAGGLGIEWATFSPDSRHIIYANEFHLMLSVISLIDKSVRTIESELDLTGGAIALSDPLPESRVTVYSITGQKYATVDSGVHSICRFSPTSQFLAIENTFKIDILNTITWSKIAACSAEANPAEIVYEETTNGFSISRKLFDTYIADEEAPNFTQTKFSATNRYISTVQGQCVLIFSVEYMQTVVGIYFKEKVKAIEWSPIDNRLSIGTNNGNLYLWTPGGTMLVKVPHHGISTKKLMWNQTGESCIIYSKDKCSIAFFDGEEKENTGKDKATSEPLGKANLNIINRA</sequence>
<dbReference type="PANTHER" id="PTHR16220:SF0">
    <property type="entry name" value="WD REPEAT-CONTAINING PROTEIN WRAP73"/>
    <property type="match status" value="1"/>
</dbReference>
<dbReference type="Proteomes" id="UP000001307">
    <property type="component" value="Unassembled WGS sequence"/>
</dbReference>
<evidence type="ECO:0000313" key="2">
    <source>
        <dbReference type="Proteomes" id="UP000001307"/>
    </source>
</evidence>
<dbReference type="InParanoid" id="E4X4R8"/>
<gene>
    <name evidence="1" type="ORF">GSOID_T00002140001</name>
</gene>
<name>E4X4R8_OIKDI</name>
<dbReference type="GO" id="GO:0005815">
    <property type="term" value="C:microtubule organizing center"/>
    <property type="evidence" value="ECO:0007669"/>
    <property type="project" value="TreeGrafter"/>
</dbReference>
<dbReference type="FunCoup" id="E4X4R8">
    <property type="interactions" value="1"/>
</dbReference>
<keyword evidence="2" id="KW-1185">Reference proteome</keyword>
<dbReference type="SUPFAM" id="SSF69322">
    <property type="entry name" value="Tricorn protease domain 2"/>
    <property type="match status" value="1"/>
</dbReference>
<accession>E4X4R8</accession>
<protein>
    <recommendedName>
        <fullName evidence="3">Anaphase-promoting complex subunit 4 WD40 domain-containing protein</fullName>
    </recommendedName>
</protein>
<evidence type="ECO:0008006" key="3">
    <source>
        <dbReference type="Google" id="ProtNLM"/>
    </source>
</evidence>
<dbReference type="AlphaFoldDB" id="E4X4R8"/>
<proteinExistence type="predicted"/>